<evidence type="ECO:0000256" key="3">
    <source>
        <dbReference type="ARBA" id="ARBA00022475"/>
    </source>
</evidence>
<dbReference type="RefSeq" id="WP_368665363.1">
    <property type="nucleotide sequence ID" value="NZ_CAKZHK010000008.1"/>
</dbReference>
<dbReference type="EMBL" id="QFRA01000006">
    <property type="protein sequence ID" value="PZR05415.1"/>
    <property type="molecule type" value="Genomic_DNA"/>
</dbReference>
<evidence type="ECO:0000259" key="8">
    <source>
        <dbReference type="PROSITE" id="PS50850"/>
    </source>
</evidence>
<evidence type="ECO:0000256" key="1">
    <source>
        <dbReference type="ARBA" id="ARBA00004651"/>
    </source>
</evidence>
<protein>
    <recommendedName>
        <fullName evidence="8">Major facilitator superfamily (MFS) profile domain-containing protein</fullName>
    </recommendedName>
</protein>
<feature type="transmembrane region" description="Helical" evidence="7">
    <location>
        <begin position="47"/>
        <end position="64"/>
    </location>
</feature>
<keyword evidence="3" id="KW-1003">Cell membrane</keyword>
<dbReference type="AlphaFoldDB" id="A0A2W5T1U0"/>
<dbReference type="InterPro" id="IPR050171">
    <property type="entry name" value="MFS_Transporters"/>
</dbReference>
<keyword evidence="6 7" id="KW-0472">Membrane</keyword>
<feature type="transmembrane region" description="Helical" evidence="7">
    <location>
        <begin position="203"/>
        <end position="224"/>
    </location>
</feature>
<dbReference type="PROSITE" id="PS50850">
    <property type="entry name" value="MFS"/>
    <property type="match status" value="1"/>
</dbReference>
<name>A0A2W5T1U0_9CORY</name>
<reference evidence="9 10" key="1">
    <citation type="submission" date="2017-08" db="EMBL/GenBank/DDBJ databases">
        <title>Infants hospitalized years apart are colonized by the same room-sourced microbial strains.</title>
        <authorList>
            <person name="Brooks B."/>
            <person name="Olm M.R."/>
            <person name="Firek B.A."/>
            <person name="Baker R."/>
            <person name="Thomas B.C."/>
            <person name="Morowitz M.J."/>
            <person name="Banfield J.F."/>
        </authorList>
    </citation>
    <scope>NUCLEOTIDE SEQUENCE [LARGE SCALE GENOMIC DNA]</scope>
    <source>
        <strain evidence="9">S2_003_000_R1_3</strain>
    </source>
</reference>
<keyword evidence="4 7" id="KW-0812">Transmembrane</keyword>
<feature type="transmembrane region" description="Helical" evidence="7">
    <location>
        <begin position="134"/>
        <end position="157"/>
    </location>
</feature>
<evidence type="ECO:0000256" key="7">
    <source>
        <dbReference type="SAM" id="Phobius"/>
    </source>
</evidence>
<dbReference type="PANTHER" id="PTHR23517">
    <property type="entry name" value="RESISTANCE PROTEIN MDTM, PUTATIVE-RELATED-RELATED"/>
    <property type="match status" value="1"/>
</dbReference>
<dbReference type="InterPro" id="IPR036259">
    <property type="entry name" value="MFS_trans_sf"/>
</dbReference>
<feature type="transmembrane region" description="Helical" evidence="7">
    <location>
        <begin position="356"/>
        <end position="377"/>
    </location>
</feature>
<comment type="subcellular location">
    <subcellularLocation>
        <location evidence="1">Cell membrane</location>
        <topology evidence="1">Multi-pass membrane protein</topology>
    </subcellularLocation>
</comment>
<feature type="transmembrane region" description="Helical" evidence="7">
    <location>
        <begin position="163"/>
        <end position="182"/>
    </location>
</feature>
<comment type="caution">
    <text evidence="9">The sequence shown here is derived from an EMBL/GenBank/DDBJ whole genome shotgun (WGS) entry which is preliminary data.</text>
</comment>
<evidence type="ECO:0000313" key="10">
    <source>
        <dbReference type="Proteomes" id="UP000249432"/>
    </source>
</evidence>
<dbReference type="Proteomes" id="UP000249432">
    <property type="component" value="Unassembled WGS sequence"/>
</dbReference>
<dbReference type="GO" id="GO:0005886">
    <property type="term" value="C:plasma membrane"/>
    <property type="evidence" value="ECO:0007669"/>
    <property type="project" value="UniProtKB-SubCell"/>
</dbReference>
<evidence type="ECO:0000256" key="4">
    <source>
        <dbReference type="ARBA" id="ARBA00022692"/>
    </source>
</evidence>
<feature type="transmembrane region" description="Helical" evidence="7">
    <location>
        <begin position="76"/>
        <end position="95"/>
    </location>
</feature>
<dbReference type="PROSITE" id="PS00216">
    <property type="entry name" value="SUGAR_TRANSPORT_1"/>
    <property type="match status" value="1"/>
</dbReference>
<feature type="domain" description="Major facilitator superfamily (MFS) profile" evidence="8">
    <location>
        <begin position="10"/>
        <end position="379"/>
    </location>
</feature>
<feature type="transmembrane region" description="Helical" evidence="7">
    <location>
        <begin position="272"/>
        <end position="291"/>
    </location>
</feature>
<feature type="transmembrane region" description="Helical" evidence="7">
    <location>
        <begin position="244"/>
        <end position="265"/>
    </location>
</feature>
<accession>A0A2W5T1U0</accession>
<evidence type="ECO:0000256" key="5">
    <source>
        <dbReference type="ARBA" id="ARBA00022989"/>
    </source>
</evidence>
<keyword evidence="2" id="KW-0813">Transport</keyword>
<dbReference type="Pfam" id="PF07690">
    <property type="entry name" value="MFS_1"/>
    <property type="match status" value="1"/>
</dbReference>
<dbReference type="GO" id="GO:0022857">
    <property type="term" value="F:transmembrane transporter activity"/>
    <property type="evidence" value="ECO:0007669"/>
    <property type="project" value="InterPro"/>
</dbReference>
<evidence type="ECO:0000313" key="9">
    <source>
        <dbReference type="EMBL" id="PZR05415.1"/>
    </source>
</evidence>
<feature type="transmembrane region" description="Helical" evidence="7">
    <location>
        <begin position="333"/>
        <end position="350"/>
    </location>
</feature>
<dbReference type="PANTHER" id="PTHR23517:SF13">
    <property type="entry name" value="MAJOR FACILITATOR SUPERFAMILY MFS_1"/>
    <property type="match status" value="1"/>
</dbReference>
<evidence type="ECO:0000256" key="2">
    <source>
        <dbReference type="ARBA" id="ARBA00022448"/>
    </source>
</evidence>
<dbReference type="Gene3D" id="1.20.1250.20">
    <property type="entry name" value="MFS general substrate transporter like domains"/>
    <property type="match status" value="1"/>
</dbReference>
<proteinExistence type="predicted"/>
<feature type="transmembrane region" description="Helical" evidence="7">
    <location>
        <begin position="101"/>
        <end position="122"/>
    </location>
</feature>
<dbReference type="InterPro" id="IPR005829">
    <property type="entry name" value="Sugar_transporter_CS"/>
</dbReference>
<evidence type="ECO:0000256" key="6">
    <source>
        <dbReference type="ARBA" id="ARBA00023136"/>
    </source>
</evidence>
<feature type="transmembrane region" description="Helical" evidence="7">
    <location>
        <begin position="12"/>
        <end position="35"/>
    </location>
</feature>
<dbReference type="SUPFAM" id="SSF103473">
    <property type="entry name" value="MFS general substrate transporter"/>
    <property type="match status" value="1"/>
</dbReference>
<sequence length="379" mass="40156">MVGTVETKRRGITLLFGMFQVVLGSTLPSGLYAIYERDWELSRIQSTLVFASYVAGVLCSLIFLGSLADRIGRKPAIVLSVALAALSSLTFLGATGLPLLVVARLLCGLSVGICTGAFTSALIDNYGRRHGSALSAVVTSAALASGPLASALIAVGLPLPLRLPFIVHLMILLVVLISCLRLPDNSARQEYVKAVPKDQEGTFPTRSALFVFVCCAFVIGWAYGANGMWQSVVPLSMHVIHSQLQIACITTLMLGASAITQGLTLRQQPEKILPTGLLLLALGFAITAYGITTQQVWIVIGATILVGGQGMAFRSSLSLVAHSAPPHKQATAISLYYIFGFLMTAALPLITNVSGVVLVLYIMVIVTLASLLTTRLITR</sequence>
<feature type="transmembrane region" description="Helical" evidence="7">
    <location>
        <begin position="297"/>
        <end position="321"/>
    </location>
</feature>
<keyword evidence="5 7" id="KW-1133">Transmembrane helix</keyword>
<dbReference type="InterPro" id="IPR011701">
    <property type="entry name" value="MFS"/>
</dbReference>
<dbReference type="InterPro" id="IPR020846">
    <property type="entry name" value="MFS_dom"/>
</dbReference>
<organism evidence="9 10">
    <name type="scientific">Corynebacterium kroppenstedtii</name>
    <dbReference type="NCBI Taxonomy" id="161879"/>
    <lineage>
        <taxon>Bacteria</taxon>
        <taxon>Bacillati</taxon>
        <taxon>Actinomycetota</taxon>
        <taxon>Actinomycetes</taxon>
        <taxon>Mycobacteriales</taxon>
        <taxon>Corynebacteriaceae</taxon>
        <taxon>Corynebacterium</taxon>
    </lineage>
</organism>
<gene>
    <name evidence="9" type="ORF">DI525_03800</name>
</gene>